<gene>
    <name evidence="2" type="ORF">CLV37_108152</name>
</gene>
<dbReference type="InterPro" id="IPR034660">
    <property type="entry name" value="DinB/YfiT-like"/>
</dbReference>
<evidence type="ECO:0000259" key="1">
    <source>
        <dbReference type="Pfam" id="PF11716"/>
    </source>
</evidence>
<dbReference type="Gene3D" id="1.20.120.450">
    <property type="entry name" value="dinb family like domain"/>
    <property type="match status" value="1"/>
</dbReference>
<dbReference type="InterPro" id="IPR017517">
    <property type="entry name" value="Maleyloyr_isom"/>
</dbReference>
<dbReference type="GO" id="GO:0046872">
    <property type="term" value="F:metal ion binding"/>
    <property type="evidence" value="ECO:0007669"/>
    <property type="project" value="InterPro"/>
</dbReference>
<keyword evidence="3" id="KW-1185">Reference proteome</keyword>
<organism evidence="2 3">
    <name type="scientific">Kineococcus rhizosphaerae</name>
    <dbReference type="NCBI Taxonomy" id="559628"/>
    <lineage>
        <taxon>Bacteria</taxon>
        <taxon>Bacillati</taxon>
        <taxon>Actinomycetota</taxon>
        <taxon>Actinomycetes</taxon>
        <taxon>Kineosporiales</taxon>
        <taxon>Kineosporiaceae</taxon>
        <taxon>Kineococcus</taxon>
    </lineage>
</organism>
<protein>
    <submittedName>
        <fullName evidence="2">Uncharacterized protein (TIGR03086 family)</fullName>
    </submittedName>
</protein>
<sequence>MTDPRESLSRAADLAGLLVAAVPADALENPTPCTEWDVRALLGHLVAVTHRVAHIARGGYAYDVPSVLATDPAEGFAAAYAAGLAPIREAWADDAVLTTVLHHPAGELPGAVAATIYTQEFATHAVDLAVAVDRLDLLDEEFLAEVDAIARRVVPAEREGFPFGPPVAVPDDAPAHVRLAGWLGRALPAPVG</sequence>
<dbReference type="RefSeq" id="WP_106212307.1">
    <property type="nucleotide sequence ID" value="NZ_PVZF01000008.1"/>
</dbReference>
<proteinExistence type="predicted"/>
<feature type="domain" description="Mycothiol-dependent maleylpyruvate isomerase metal-binding" evidence="1">
    <location>
        <begin position="14"/>
        <end position="129"/>
    </location>
</feature>
<dbReference type="EMBL" id="PVZF01000008">
    <property type="protein sequence ID" value="PRY13482.1"/>
    <property type="molecule type" value="Genomic_DNA"/>
</dbReference>
<dbReference type="NCBIfam" id="TIGR03086">
    <property type="entry name" value="TIGR03086 family metal-binding protein"/>
    <property type="match status" value="1"/>
</dbReference>
<dbReference type="Proteomes" id="UP000238083">
    <property type="component" value="Unassembled WGS sequence"/>
</dbReference>
<evidence type="ECO:0000313" key="2">
    <source>
        <dbReference type="EMBL" id="PRY13482.1"/>
    </source>
</evidence>
<dbReference type="SUPFAM" id="SSF109854">
    <property type="entry name" value="DinB/YfiT-like putative metalloenzymes"/>
    <property type="match status" value="1"/>
</dbReference>
<dbReference type="InterPro" id="IPR024344">
    <property type="entry name" value="MDMPI_metal-binding"/>
</dbReference>
<dbReference type="OrthoDB" id="5185819at2"/>
<dbReference type="AlphaFoldDB" id="A0A2T0R1P8"/>
<accession>A0A2T0R1P8</accession>
<reference evidence="2 3" key="1">
    <citation type="submission" date="2018-03" db="EMBL/GenBank/DDBJ databases">
        <title>Genomic Encyclopedia of Archaeal and Bacterial Type Strains, Phase II (KMG-II): from individual species to whole genera.</title>
        <authorList>
            <person name="Goeker M."/>
        </authorList>
    </citation>
    <scope>NUCLEOTIDE SEQUENCE [LARGE SCALE GENOMIC DNA]</scope>
    <source>
        <strain evidence="2 3">DSM 19711</strain>
    </source>
</reference>
<dbReference type="NCBIfam" id="TIGR03083">
    <property type="entry name" value="maleylpyruvate isomerase family mycothiol-dependent enzyme"/>
    <property type="match status" value="1"/>
</dbReference>
<dbReference type="Pfam" id="PF11716">
    <property type="entry name" value="MDMPI_N"/>
    <property type="match status" value="1"/>
</dbReference>
<comment type="caution">
    <text evidence="2">The sequence shown here is derived from an EMBL/GenBank/DDBJ whole genome shotgun (WGS) entry which is preliminary data.</text>
</comment>
<name>A0A2T0R1P8_9ACTN</name>
<dbReference type="InterPro" id="IPR017520">
    <property type="entry name" value="CHP03086"/>
</dbReference>
<evidence type="ECO:0000313" key="3">
    <source>
        <dbReference type="Proteomes" id="UP000238083"/>
    </source>
</evidence>